<dbReference type="InterPro" id="IPR002104">
    <property type="entry name" value="Integrase_catalytic"/>
</dbReference>
<dbReference type="Proteomes" id="UP001239169">
    <property type="component" value="Plasmid unnamed1"/>
</dbReference>
<dbReference type="PROSITE" id="PS51898">
    <property type="entry name" value="TYR_RECOMBINASE"/>
    <property type="match status" value="1"/>
</dbReference>
<dbReference type="PANTHER" id="PTHR30349:SF82">
    <property type="entry name" value="INTEGRASE_RECOMBINASE YOEC-RELATED"/>
    <property type="match status" value="1"/>
</dbReference>
<dbReference type="RefSeq" id="WP_216562911.1">
    <property type="nucleotide sequence ID" value="NZ_JAHLNV010000016.1"/>
</dbReference>
<dbReference type="InterPro" id="IPR050090">
    <property type="entry name" value="Tyrosine_recombinase_XerCD"/>
</dbReference>
<proteinExistence type="predicted"/>
<evidence type="ECO:0000313" key="3">
    <source>
        <dbReference type="Proteomes" id="UP001239169"/>
    </source>
</evidence>
<keyword evidence="2" id="KW-0614">Plasmid</keyword>
<reference evidence="2 3" key="1">
    <citation type="submission" date="2023-04" db="EMBL/GenBank/DDBJ databases">
        <title>Bacteria Genome Submission.</title>
        <authorList>
            <person name="Isaac P."/>
        </authorList>
    </citation>
    <scope>NUCLEOTIDE SEQUENCE [LARGE SCALE GENOMIC DNA]</scope>
    <source>
        <strain evidence="2 3">SampleS7P1</strain>
        <plasmid evidence="2 3">unnamed1</plasmid>
    </source>
</reference>
<accession>A0ABY8R773</accession>
<protein>
    <submittedName>
        <fullName evidence="2">Tyrosine-type recombinase/integrase</fullName>
    </submittedName>
</protein>
<dbReference type="Pfam" id="PF00589">
    <property type="entry name" value="Phage_integrase"/>
    <property type="match status" value="1"/>
</dbReference>
<evidence type="ECO:0000259" key="1">
    <source>
        <dbReference type="PROSITE" id="PS51898"/>
    </source>
</evidence>
<name>A0ABY8R773_PARBF</name>
<organism evidence="2 3">
    <name type="scientific">Paraclostridium bifermentans</name>
    <name type="common">Clostridium bifermentans</name>
    <dbReference type="NCBI Taxonomy" id="1490"/>
    <lineage>
        <taxon>Bacteria</taxon>
        <taxon>Bacillati</taxon>
        <taxon>Bacillota</taxon>
        <taxon>Clostridia</taxon>
        <taxon>Peptostreptococcales</taxon>
        <taxon>Peptostreptococcaceae</taxon>
        <taxon>Paraclostridium</taxon>
    </lineage>
</organism>
<feature type="domain" description="Tyr recombinase" evidence="1">
    <location>
        <begin position="10"/>
        <end position="195"/>
    </location>
</feature>
<sequence>MARTKRPSNPLRTKQNVLDIQDYLKYKSKRNYVIFLLGVTTGYRAGDLVKLQVRDIKQAIKYKEFVIEEGKKFNSKNVRERNRKARVVELIPSMEKILKEYIKDMKDYEYVFKSRKSTYPHIQVQAISNALKEAGEYFGLYNISAHSMRKTYAYKIYLESDKDIVAVKELLGHRSIEETKDYLGLDKEQYHKYSSKLSDFIR</sequence>
<geneLocation type="plasmid" evidence="2 3">
    <name>unnamed1</name>
</geneLocation>
<dbReference type="EMBL" id="CP124686">
    <property type="protein sequence ID" value="WGX77414.1"/>
    <property type="molecule type" value="Genomic_DNA"/>
</dbReference>
<gene>
    <name evidence="2" type="ORF">QJS64_19295</name>
</gene>
<dbReference type="PANTHER" id="PTHR30349">
    <property type="entry name" value="PHAGE INTEGRASE-RELATED"/>
    <property type="match status" value="1"/>
</dbReference>
<keyword evidence="3" id="KW-1185">Reference proteome</keyword>
<evidence type="ECO:0000313" key="2">
    <source>
        <dbReference type="EMBL" id="WGX77414.1"/>
    </source>
</evidence>